<dbReference type="InterPro" id="IPR007138">
    <property type="entry name" value="ABM_dom"/>
</dbReference>
<accession>A0ABR9LP79</accession>
<sequence>MLVVIVRLQVRPGRLETFLDGIRANARATRGEPGCLRSFCHPVSLQGQAT</sequence>
<name>A0ABR9LP79_9ACTN</name>
<feature type="domain" description="ABM" evidence="1">
    <location>
        <begin position="1"/>
        <end position="37"/>
    </location>
</feature>
<keyword evidence="2" id="KW-0503">Monooxygenase</keyword>
<dbReference type="RefSeq" id="WP_192783691.1">
    <property type="nucleotide sequence ID" value="NZ_JADBEK010000001.1"/>
</dbReference>
<evidence type="ECO:0000313" key="2">
    <source>
        <dbReference type="EMBL" id="MBE1582407.1"/>
    </source>
</evidence>
<dbReference type="Proteomes" id="UP000633509">
    <property type="component" value="Unassembled WGS sequence"/>
</dbReference>
<gene>
    <name evidence="2" type="ORF">H4W80_000665</name>
</gene>
<dbReference type="SUPFAM" id="SSF54909">
    <property type="entry name" value="Dimeric alpha+beta barrel"/>
    <property type="match status" value="1"/>
</dbReference>
<keyword evidence="3" id="KW-1185">Reference proteome</keyword>
<evidence type="ECO:0000313" key="3">
    <source>
        <dbReference type="Proteomes" id="UP000633509"/>
    </source>
</evidence>
<protein>
    <submittedName>
        <fullName evidence="2">Quinol monooxygenase YgiN</fullName>
    </submittedName>
</protein>
<dbReference type="Pfam" id="PF03992">
    <property type="entry name" value="ABM"/>
    <property type="match status" value="1"/>
</dbReference>
<dbReference type="GO" id="GO:0004497">
    <property type="term" value="F:monooxygenase activity"/>
    <property type="evidence" value="ECO:0007669"/>
    <property type="project" value="UniProtKB-KW"/>
</dbReference>
<reference evidence="2 3" key="1">
    <citation type="submission" date="2020-10" db="EMBL/GenBank/DDBJ databases">
        <title>Sequencing the genomes of 1000 actinobacteria strains.</title>
        <authorList>
            <person name="Klenk H.-P."/>
        </authorList>
    </citation>
    <scope>NUCLEOTIDE SEQUENCE [LARGE SCALE GENOMIC DNA]</scope>
    <source>
        <strain evidence="2 3">DSM 43173</strain>
    </source>
</reference>
<comment type="caution">
    <text evidence="2">The sequence shown here is derived from an EMBL/GenBank/DDBJ whole genome shotgun (WGS) entry which is preliminary data.</text>
</comment>
<organism evidence="2 3">
    <name type="scientific">Nonomuraea angiospora</name>
    <dbReference type="NCBI Taxonomy" id="46172"/>
    <lineage>
        <taxon>Bacteria</taxon>
        <taxon>Bacillati</taxon>
        <taxon>Actinomycetota</taxon>
        <taxon>Actinomycetes</taxon>
        <taxon>Streptosporangiales</taxon>
        <taxon>Streptosporangiaceae</taxon>
        <taxon>Nonomuraea</taxon>
    </lineage>
</organism>
<dbReference type="InterPro" id="IPR011008">
    <property type="entry name" value="Dimeric_a/b-barrel"/>
</dbReference>
<proteinExistence type="predicted"/>
<dbReference type="EMBL" id="JADBEK010000001">
    <property type="protein sequence ID" value="MBE1582407.1"/>
    <property type="molecule type" value="Genomic_DNA"/>
</dbReference>
<evidence type="ECO:0000259" key="1">
    <source>
        <dbReference type="Pfam" id="PF03992"/>
    </source>
</evidence>
<keyword evidence="2" id="KW-0560">Oxidoreductase</keyword>
<dbReference type="Gene3D" id="3.30.70.100">
    <property type="match status" value="1"/>
</dbReference>